<dbReference type="OrthoDB" id="5917548at2759"/>
<keyword evidence="2" id="KW-1185">Reference proteome</keyword>
<protein>
    <submittedName>
        <fullName evidence="1">Uncharacterized protein</fullName>
    </submittedName>
</protein>
<dbReference type="InterPro" id="IPR006954">
    <property type="entry name" value="Mlt-10-like"/>
</dbReference>
<dbReference type="Pfam" id="PF04870">
    <property type="entry name" value="Moulting_cycle"/>
    <property type="match status" value="1"/>
</dbReference>
<dbReference type="Proteomes" id="UP000270094">
    <property type="component" value="Unassembled WGS sequence"/>
</dbReference>
<dbReference type="AlphaFoldDB" id="A0A3P7LMA3"/>
<proteinExistence type="predicted"/>
<sequence>MLLVASGKNITNFDKKTIKLFSPRFLSLVPEQGDDELFNILSPSLFSLHRDGKGEEKTMSLSHILKDLPSKEQEAWLDFIVEAAGVTDAVDKAEKVQAEISKRDLLDKDGVPLYFTKENTSEILGDTEKRKVETFEALSRSYTPDQKDDLEKYGYAFLNTEQLNIVYGPKSPYNKSDSLRRFMHLRRMNDDPHHLVEHE</sequence>
<evidence type="ECO:0000313" key="1">
    <source>
        <dbReference type="EMBL" id="VDM80328.1"/>
    </source>
</evidence>
<evidence type="ECO:0000313" key="2">
    <source>
        <dbReference type="Proteomes" id="UP000270094"/>
    </source>
</evidence>
<accession>A0A3P7LMA3</accession>
<dbReference type="PANTHER" id="PTHR21523:SF37">
    <property type="entry name" value="MLT-TEN (MLT-10) RELATED"/>
    <property type="match status" value="1"/>
</dbReference>
<gene>
    <name evidence="1" type="ORF">SVUK_LOCUS15326</name>
</gene>
<name>A0A3P7LMA3_STRVU</name>
<reference evidence="1 2" key="1">
    <citation type="submission" date="2018-11" db="EMBL/GenBank/DDBJ databases">
        <authorList>
            <consortium name="Pathogen Informatics"/>
        </authorList>
    </citation>
    <scope>NUCLEOTIDE SEQUENCE [LARGE SCALE GENOMIC DNA]</scope>
</reference>
<dbReference type="EMBL" id="UYYB01108201">
    <property type="protein sequence ID" value="VDM80328.1"/>
    <property type="molecule type" value="Genomic_DNA"/>
</dbReference>
<organism evidence="1 2">
    <name type="scientific">Strongylus vulgaris</name>
    <name type="common">Blood worm</name>
    <dbReference type="NCBI Taxonomy" id="40348"/>
    <lineage>
        <taxon>Eukaryota</taxon>
        <taxon>Metazoa</taxon>
        <taxon>Ecdysozoa</taxon>
        <taxon>Nematoda</taxon>
        <taxon>Chromadorea</taxon>
        <taxon>Rhabditida</taxon>
        <taxon>Rhabditina</taxon>
        <taxon>Rhabditomorpha</taxon>
        <taxon>Strongyloidea</taxon>
        <taxon>Strongylidae</taxon>
        <taxon>Strongylus</taxon>
    </lineage>
</organism>
<dbReference type="PANTHER" id="PTHR21523">
    <property type="match status" value="1"/>
</dbReference>